<reference evidence="4 5" key="1">
    <citation type="submission" date="2018-03" db="EMBL/GenBank/DDBJ databases">
        <title>Cross-interface Injection: A General Nanoliter Liquid Handling Method Applied to Single Cells Genome Amplification Automated Nanoliter Liquid Handling Applied to Single Cell Multiple Displacement Amplification.</title>
        <authorList>
            <person name="Yun J."/>
            <person name="Xu P."/>
            <person name="Xu J."/>
            <person name="Dai X."/>
            <person name="Wang Y."/>
            <person name="Zheng X."/>
            <person name="Cao C."/>
            <person name="Yi Q."/>
            <person name="Zhu Y."/>
            <person name="Wang L."/>
            <person name="Dong Z."/>
            <person name="Huang Y."/>
            <person name="Huang L."/>
            <person name="Du W."/>
        </authorList>
    </citation>
    <scope>NUCLEOTIDE SEQUENCE [LARGE SCALE GENOMIC DNA]</scope>
    <source>
        <strain evidence="4 5">Z-D1-2</strain>
    </source>
</reference>
<evidence type="ECO:0000259" key="2">
    <source>
        <dbReference type="PROSITE" id="PS51192"/>
    </source>
</evidence>
<dbReference type="GO" id="GO:0004386">
    <property type="term" value="F:helicase activity"/>
    <property type="evidence" value="ECO:0007669"/>
    <property type="project" value="UniProtKB-KW"/>
</dbReference>
<dbReference type="PANTHER" id="PTHR45629">
    <property type="entry name" value="SNF2/RAD54 FAMILY MEMBER"/>
    <property type="match status" value="1"/>
</dbReference>
<dbReference type="Gene3D" id="3.40.50.10810">
    <property type="entry name" value="Tandem AAA-ATPase domain"/>
    <property type="match status" value="1"/>
</dbReference>
<dbReference type="PROSITE" id="PS51192">
    <property type="entry name" value="HELICASE_ATP_BIND_1"/>
    <property type="match status" value="1"/>
</dbReference>
<feature type="domain" description="Helicase ATP-binding" evidence="2">
    <location>
        <begin position="676"/>
        <end position="835"/>
    </location>
</feature>
<dbReference type="CDD" id="cd18793">
    <property type="entry name" value="SF2_C_SNF"/>
    <property type="match status" value="1"/>
</dbReference>
<dbReference type="Gene3D" id="3.40.50.300">
    <property type="entry name" value="P-loop containing nucleotide triphosphate hydrolases"/>
    <property type="match status" value="1"/>
</dbReference>
<dbReference type="GO" id="GO:0005524">
    <property type="term" value="F:ATP binding"/>
    <property type="evidence" value="ECO:0007669"/>
    <property type="project" value="InterPro"/>
</dbReference>
<dbReference type="SUPFAM" id="SSF52540">
    <property type="entry name" value="P-loop containing nucleoside triphosphate hydrolases"/>
    <property type="match status" value="2"/>
</dbReference>
<organism evidence="4 5">
    <name type="scientific">Marivirga lumbricoides</name>
    <dbReference type="NCBI Taxonomy" id="1046115"/>
    <lineage>
        <taxon>Bacteria</taxon>
        <taxon>Pseudomonadati</taxon>
        <taxon>Bacteroidota</taxon>
        <taxon>Cytophagia</taxon>
        <taxon>Cytophagales</taxon>
        <taxon>Marivirgaceae</taxon>
        <taxon>Marivirga</taxon>
    </lineage>
</organism>
<sequence>MTSPESATSISSHRLIIALDEPEALSWQSLAPEIKGADFTEGARIFPEEIKLNEAVFDIEITREFSIIVSVLQEANQLILLCDCGKEGSKACSYQIQILNALCKQKELQVFFNRAVRNEKLRTAAMNYGLEAESDLDQHFKIALDSGRLFIEPVKQEFIPVTRESIYRLTQQIKPEDSNITTDSIPESRFMVFRQHKFYHHLIVELYHGQRTEKGKLKNPLLLIDAQKYLWKSQDPAKMKFFMALSRFQNRTEDLLAEEDILALKSIIENPLQYPVYFHQPEKSENIITSALKPVKIALLAEEPVVKVSKSEKAYEVSIAVKVGEKSYSLSEIAVRYKYFLQIEEALYLMTNLQLIRTIQELFEQKSSLLISHSKFNAFKEGLLNQIEDKVHIDYQYIPQGTPKQIAWGSYDTDRERIIYLSDFGSHVMIIPVMRYSDMEIAVRSKRQVYGTDQKGKAFMVKRDAVEEDKLVSLLIKQHPDFEEQLNDPLEYFYLHKRYFLDEDWFLNTFEEWGSHQIRVLGFNEIRNNRFNPNKIKVDIKVLSGINWFNAEVDVKFGKQKASLKKIHLAVKNKRKYVLLDDGTQGIIPAEWIEKFKRYFIAADISDDDHLTLQKVNFSQVEELFEEEMLDNSVKRELAMYREKAEDFTKIQQVKVPAGLNGKLRGYQREGLNWLNFLDDFNFGGVLADDMGLGKSVQIIAFMLLQKQKRGANTNLLVVPTTLIFNWEAEIEKFAPKLKVFTLKGPERSRETTHYQNYDIILTSYTTLLTDVNFLKSYIFNYIFLDESQQIKNPESQRYKAVKLLQSRNKIAITGTPVENNTFDLYSQFSFACPGLLGTKRYFKNIYSAPIDQFKDSKRAQDLQQKIRPFLLRRTKGEVAKELPEKTETILYCEMQEQQRAIYDAYEKEFREYVSAKDEEELDKNRMNVLRGLTKLRQICNSTKLLNDGTFTEEHPSAKIDALLEQIEDNTPHHKILVFSQFVSMLDLIEAELKKKNIGYVKLTGRTRNREEIVAEFQQQQNIRVFLISLKAGGTGLNLEQANYVYLVDPWWNPAVENQAIDRVHRIGQRRNVTAVRMICPDTVEEKIMQLQATKKELAGELIVEDASFLKSMSKKELLSFLS</sequence>
<dbReference type="GO" id="GO:0016787">
    <property type="term" value="F:hydrolase activity"/>
    <property type="evidence" value="ECO:0007669"/>
    <property type="project" value="UniProtKB-KW"/>
</dbReference>
<dbReference type="InterPro" id="IPR001650">
    <property type="entry name" value="Helicase_C-like"/>
</dbReference>
<dbReference type="SMART" id="SM00490">
    <property type="entry name" value="HELICc"/>
    <property type="match status" value="1"/>
</dbReference>
<evidence type="ECO:0000259" key="3">
    <source>
        <dbReference type="PROSITE" id="PS51194"/>
    </source>
</evidence>
<dbReference type="InterPro" id="IPR014001">
    <property type="entry name" value="Helicase_ATP-bd"/>
</dbReference>
<evidence type="ECO:0000313" key="4">
    <source>
        <dbReference type="EMBL" id="PTB96210.1"/>
    </source>
</evidence>
<dbReference type="PROSITE" id="PS51194">
    <property type="entry name" value="HELICASE_CTER"/>
    <property type="match status" value="1"/>
</dbReference>
<protein>
    <submittedName>
        <fullName evidence="4">DNA helicase</fullName>
    </submittedName>
</protein>
<dbReference type="InterPro" id="IPR050496">
    <property type="entry name" value="SNF2_RAD54_helicase_repair"/>
</dbReference>
<keyword evidence="1" id="KW-0378">Hydrolase</keyword>
<dbReference type="Pfam" id="PF00176">
    <property type="entry name" value="SNF2-rel_dom"/>
    <property type="match status" value="1"/>
</dbReference>
<dbReference type="AlphaFoldDB" id="A0A2T4DQW1"/>
<dbReference type="Proteomes" id="UP000240608">
    <property type="component" value="Unassembled WGS sequence"/>
</dbReference>
<evidence type="ECO:0000313" key="5">
    <source>
        <dbReference type="Proteomes" id="UP000240608"/>
    </source>
</evidence>
<dbReference type="EMBL" id="PYVU01000061">
    <property type="protein sequence ID" value="PTB96210.1"/>
    <property type="molecule type" value="Genomic_DNA"/>
</dbReference>
<name>A0A2T4DQW1_9BACT</name>
<dbReference type="InterPro" id="IPR049730">
    <property type="entry name" value="SNF2/RAD54-like_C"/>
</dbReference>
<feature type="domain" description="Helicase C-terminal" evidence="3">
    <location>
        <begin position="959"/>
        <end position="1110"/>
    </location>
</feature>
<dbReference type="PANTHER" id="PTHR45629:SF7">
    <property type="entry name" value="DNA EXCISION REPAIR PROTEIN ERCC-6-RELATED"/>
    <property type="match status" value="1"/>
</dbReference>
<dbReference type="InterPro" id="IPR027417">
    <property type="entry name" value="P-loop_NTPase"/>
</dbReference>
<dbReference type="Pfam" id="PF00271">
    <property type="entry name" value="Helicase_C"/>
    <property type="match status" value="1"/>
</dbReference>
<dbReference type="GO" id="GO:0015616">
    <property type="term" value="F:DNA translocase activity"/>
    <property type="evidence" value="ECO:0007669"/>
    <property type="project" value="TreeGrafter"/>
</dbReference>
<dbReference type="SMART" id="SM00487">
    <property type="entry name" value="DEXDc"/>
    <property type="match status" value="1"/>
</dbReference>
<keyword evidence="4" id="KW-0547">Nucleotide-binding</keyword>
<keyword evidence="4" id="KW-0067">ATP-binding</keyword>
<gene>
    <name evidence="4" type="ORF">C9994_08285</name>
</gene>
<dbReference type="InterPro" id="IPR038718">
    <property type="entry name" value="SNF2-like_sf"/>
</dbReference>
<comment type="caution">
    <text evidence="4">The sequence shown here is derived from an EMBL/GenBank/DDBJ whole genome shotgun (WGS) entry which is preliminary data.</text>
</comment>
<keyword evidence="4" id="KW-0347">Helicase</keyword>
<evidence type="ECO:0000256" key="1">
    <source>
        <dbReference type="ARBA" id="ARBA00022801"/>
    </source>
</evidence>
<accession>A0A2T4DQW1</accession>
<proteinExistence type="predicted"/>
<dbReference type="InterPro" id="IPR000330">
    <property type="entry name" value="SNF2_N"/>
</dbReference>